<dbReference type="GO" id="GO:0009311">
    <property type="term" value="P:oligosaccharide metabolic process"/>
    <property type="evidence" value="ECO:0007669"/>
    <property type="project" value="InterPro"/>
</dbReference>
<dbReference type="EMBL" id="CP036532">
    <property type="protein sequence ID" value="QBK30516.1"/>
    <property type="molecule type" value="Genomic_DNA"/>
</dbReference>
<gene>
    <name evidence="5" type="ORF">E0E05_07825</name>
</gene>
<dbReference type="RefSeq" id="WP_131616207.1">
    <property type="nucleotide sequence ID" value="NZ_CP036532.1"/>
</dbReference>
<dbReference type="InterPro" id="IPR054491">
    <property type="entry name" value="MGH1-like_GH"/>
</dbReference>
<organism evidence="5 6">
    <name type="scientific">Roseitalea porphyridii</name>
    <dbReference type="NCBI Taxonomy" id="1852022"/>
    <lineage>
        <taxon>Bacteria</taxon>
        <taxon>Pseudomonadati</taxon>
        <taxon>Pseudomonadota</taxon>
        <taxon>Alphaproteobacteria</taxon>
        <taxon>Hyphomicrobiales</taxon>
        <taxon>Ahrensiaceae</taxon>
        <taxon>Roseitalea</taxon>
    </lineage>
</organism>
<comment type="similarity">
    <text evidence="1">Belongs to the glycosyl hydrolase 63 family.</text>
</comment>
<evidence type="ECO:0000256" key="2">
    <source>
        <dbReference type="ARBA" id="ARBA00022801"/>
    </source>
</evidence>
<keyword evidence="2" id="KW-0378">Hydrolase</keyword>
<dbReference type="Gene3D" id="1.50.10.10">
    <property type="match status" value="1"/>
</dbReference>
<evidence type="ECO:0000256" key="3">
    <source>
        <dbReference type="ARBA" id="ARBA00023295"/>
    </source>
</evidence>
<dbReference type="PANTHER" id="PTHR10412:SF11">
    <property type="entry name" value="MANNOSYL-OLIGOSACCHARIDE GLUCOSIDASE"/>
    <property type="match status" value="1"/>
</dbReference>
<keyword evidence="6" id="KW-1185">Reference proteome</keyword>
<evidence type="ECO:0000259" key="4">
    <source>
        <dbReference type="Pfam" id="PF22422"/>
    </source>
</evidence>
<protein>
    <recommendedName>
        <fullName evidence="4">Mannosylglycerate hydrolase MGH1-like glycoside hydrolase domain-containing protein</fullName>
    </recommendedName>
</protein>
<evidence type="ECO:0000313" key="5">
    <source>
        <dbReference type="EMBL" id="QBK30516.1"/>
    </source>
</evidence>
<evidence type="ECO:0000313" key="6">
    <source>
        <dbReference type="Proteomes" id="UP000293719"/>
    </source>
</evidence>
<reference evidence="5 6" key="1">
    <citation type="journal article" date="2017" name="Int. J. Syst. Evol. Microbiol.">
        <title>Roseitalea porphyridii gen. nov., sp. nov., isolated from a red alga, and reclassification of Hoeflea suaedae Chung et al. 2013 as Pseudohoeflea suaedae gen. nov., comb. nov.</title>
        <authorList>
            <person name="Hyeon J.W."/>
            <person name="Jeong S.E."/>
            <person name="Baek K."/>
            <person name="Jeon C.O."/>
        </authorList>
    </citation>
    <scope>NUCLEOTIDE SEQUENCE [LARGE SCALE GENOMIC DNA]</scope>
    <source>
        <strain evidence="5 6">MA7-20</strain>
    </source>
</reference>
<keyword evidence="3" id="KW-0326">Glycosidase</keyword>
<sequence>MTHATSETATAIMRANDRGGYTVPTAGLYPYQWNWDSAFAALGFAAFDRDRAWRELETIFEGQWADGMAPHIIFRNHDPSYFPGPDIWGSNTEPPSSGHSQPPVVAIVARWLVETGDREDLRRAHALFPRLMAWHGWWHRERDPDETGLVAIIHPWESGRDNCPDWDAGMERITIPDDLGAYHRRDTDWVAADQRPTHETYDRYLTMVKFGRECGWDHKRIYRDGPFLMADPCVQFVLMRADRDLAVLAERFEDDAARRTIADWIARDAEGAQALWNDAAGGFVAREMRTGALVDAITNASMLAFFGGAGTRAQQAELADQARQILDLCRFGFPSWDPRRPGFEQRRYWRGPVWSVMNWMIAGGLDAAGHADLATRIRHDTRALVRQSGFFEYFDPLTGDGLGGPDFTWTAAIDLALEHEFGAAAAA</sequence>
<dbReference type="OrthoDB" id="9781878at2"/>
<dbReference type="GeneID" id="90767201"/>
<proteinExistence type="inferred from homology"/>
<dbReference type="InterPro" id="IPR008928">
    <property type="entry name" value="6-hairpin_glycosidase_sf"/>
</dbReference>
<dbReference type="InterPro" id="IPR004888">
    <property type="entry name" value="Glycoside_hydrolase_63"/>
</dbReference>
<dbReference type="Pfam" id="PF22422">
    <property type="entry name" value="MGH1-like_GH"/>
    <property type="match status" value="1"/>
</dbReference>
<name>A0A4P6V1R6_9HYPH</name>
<dbReference type="GO" id="GO:0006487">
    <property type="term" value="P:protein N-linked glycosylation"/>
    <property type="evidence" value="ECO:0007669"/>
    <property type="project" value="TreeGrafter"/>
</dbReference>
<dbReference type="InterPro" id="IPR012341">
    <property type="entry name" value="6hp_glycosidase-like_sf"/>
</dbReference>
<dbReference type="AlphaFoldDB" id="A0A4P6V1R6"/>
<accession>A0A4P6V1R6</accession>
<evidence type="ECO:0000256" key="1">
    <source>
        <dbReference type="ARBA" id="ARBA00010833"/>
    </source>
</evidence>
<dbReference type="Proteomes" id="UP000293719">
    <property type="component" value="Chromosome"/>
</dbReference>
<dbReference type="KEGG" id="rpod:E0E05_07825"/>
<dbReference type="GO" id="GO:0004573">
    <property type="term" value="F:Glc3Man9GlcNAc2 oligosaccharide glucosidase activity"/>
    <property type="evidence" value="ECO:0007669"/>
    <property type="project" value="InterPro"/>
</dbReference>
<feature type="domain" description="Mannosylglycerate hydrolase MGH1-like glycoside hydrolase" evidence="4">
    <location>
        <begin position="29"/>
        <end position="410"/>
    </location>
</feature>
<dbReference type="SUPFAM" id="SSF48208">
    <property type="entry name" value="Six-hairpin glycosidases"/>
    <property type="match status" value="1"/>
</dbReference>
<dbReference type="PANTHER" id="PTHR10412">
    <property type="entry name" value="MANNOSYL-OLIGOSACCHARIDE GLUCOSIDASE"/>
    <property type="match status" value="1"/>
</dbReference>